<feature type="transmembrane region" description="Helical" evidence="7">
    <location>
        <begin position="12"/>
        <end position="33"/>
    </location>
</feature>
<keyword evidence="11" id="KW-1185">Reference proteome</keyword>
<dbReference type="Pfam" id="PF14416">
    <property type="entry name" value="PMR5N"/>
    <property type="match status" value="1"/>
</dbReference>
<dbReference type="GO" id="GO:0016413">
    <property type="term" value="F:O-acetyltransferase activity"/>
    <property type="evidence" value="ECO:0007669"/>
    <property type="project" value="InterPro"/>
</dbReference>
<evidence type="ECO:0000313" key="11">
    <source>
        <dbReference type="Proteomes" id="UP001291623"/>
    </source>
</evidence>
<evidence type="ECO:0000256" key="7">
    <source>
        <dbReference type="SAM" id="Phobius"/>
    </source>
</evidence>
<organism evidence="10 11">
    <name type="scientific">Anisodus tanguticus</name>
    <dbReference type="NCBI Taxonomy" id="243964"/>
    <lineage>
        <taxon>Eukaryota</taxon>
        <taxon>Viridiplantae</taxon>
        <taxon>Streptophyta</taxon>
        <taxon>Embryophyta</taxon>
        <taxon>Tracheophyta</taxon>
        <taxon>Spermatophyta</taxon>
        <taxon>Magnoliopsida</taxon>
        <taxon>eudicotyledons</taxon>
        <taxon>Gunneridae</taxon>
        <taxon>Pentapetalae</taxon>
        <taxon>asterids</taxon>
        <taxon>lamiids</taxon>
        <taxon>Solanales</taxon>
        <taxon>Solanaceae</taxon>
        <taxon>Solanoideae</taxon>
        <taxon>Hyoscyameae</taxon>
        <taxon>Anisodus</taxon>
    </lineage>
</organism>
<feature type="domain" description="Trichome birefringence-like C-terminal" evidence="8">
    <location>
        <begin position="123"/>
        <end position="396"/>
    </location>
</feature>
<dbReference type="EMBL" id="JAVYJV010000010">
    <property type="protein sequence ID" value="KAK4360696.1"/>
    <property type="molecule type" value="Genomic_DNA"/>
</dbReference>
<feature type="domain" description="Trichome birefringence-like N-terminal" evidence="9">
    <location>
        <begin position="68"/>
        <end position="122"/>
    </location>
</feature>
<keyword evidence="4" id="KW-0735">Signal-anchor</keyword>
<proteinExistence type="inferred from homology"/>
<accession>A0AAE1S178</accession>
<evidence type="ECO:0000256" key="3">
    <source>
        <dbReference type="ARBA" id="ARBA00022692"/>
    </source>
</evidence>
<dbReference type="PANTHER" id="PTHR32285">
    <property type="entry name" value="PROTEIN TRICHOME BIREFRINGENCE-LIKE 9-RELATED"/>
    <property type="match status" value="1"/>
</dbReference>
<comment type="caution">
    <text evidence="10">The sequence shown here is derived from an EMBL/GenBank/DDBJ whole genome shotgun (WGS) entry which is preliminary data.</text>
</comment>
<evidence type="ECO:0000256" key="2">
    <source>
        <dbReference type="ARBA" id="ARBA00007727"/>
    </source>
</evidence>
<evidence type="ECO:0008006" key="12">
    <source>
        <dbReference type="Google" id="ProtNLM"/>
    </source>
</evidence>
<dbReference type="Proteomes" id="UP001291623">
    <property type="component" value="Unassembled WGS sequence"/>
</dbReference>
<keyword evidence="6 7" id="KW-0472">Membrane</keyword>
<keyword evidence="3 7" id="KW-0812">Transmembrane</keyword>
<evidence type="ECO:0000259" key="8">
    <source>
        <dbReference type="Pfam" id="PF13839"/>
    </source>
</evidence>
<dbReference type="AlphaFoldDB" id="A0AAE1S178"/>
<gene>
    <name evidence="10" type="ORF">RND71_019648</name>
</gene>
<dbReference type="GO" id="GO:0005794">
    <property type="term" value="C:Golgi apparatus"/>
    <property type="evidence" value="ECO:0007669"/>
    <property type="project" value="TreeGrafter"/>
</dbReference>
<dbReference type="InterPro" id="IPR026057">
    <property type="entry name" value="TBL_C"/>
</dbReference>
<dbReference type="GO" id="GO:0016020">
    <property type="term" value="C:membrane"/>
    <property type="evidence" value="ECO:0007669"/>
    <property type="project" value="UniProtKB-SubCell"/>
</dbReference>
<dbReference type="Pfam" id="PF13839">
    <property type="entry name" value="PC-Esterase"/>
    <property type="match status" value="1"/>
</dbReference>
<sequence>MRPQMRRKIFTKIAPLVALAFLFTIIIPIYYLYSEKKFSETVHSLVQENPANDVNYETLVSQVSDSEHCDLFSGEWVPNPEGPYYTNMSCSNAIDLQFQNCMKFGRPDTDFFKWKWKPDACELPIFEPRQFLEIVKGKSLAFVGDSVARNHMLSLICLLSKVANPITTEEMKHCEYREYNFNMSLFWSTNLVRVENVAYLYLDELDESWATKIQSFDYVIISADRWFFHPAMFYLNHHLVGCQDCLDSNVSQLTSYFGYQRAFRTSFRAINNLKNYKGVTILRTFSPSHFENGTWDQGGDCTRTMPFRRKEKVLEDYNLEFYKIQLEELRIAQKEGRKRGLKFRLLDVTRPMLLRPDGHPSKYGHYLTKSKVAMPNDCVHWCLPGPIDVWNDFLLELLKKGG</sequence>
<evidence type="ECO:0000256" key="1">
    <source>
        <dbReference type="ARBA" id="ARBA00004167"/>
    </source>
</evidence>
<comment type="similarity">
    <text evidence="2">Belongs to the PC-esterase family. TBL subfamily.</text>
</comment>
<evidence type="ECO:0000256" key="5">
    <source>
        <dbReference type="ARBA" id="ARBA00022989"/>
    </source>
</evidence>
<comment type="subcellular location">
    <subcellularLocation>
        <location evidence="1">Membrane</location>
        <topology evidence="1">Single-pass membrane protein</topology>
    </subcellularLocation>
</comment>
<dbReference type="InterPro" id="IPR025846">
    <property type="entry name" value="TBL_N"/>
</dbReference>
<evidence type="ECO:0000259" key="9">
    <source>
        <dbReference type="Pfam" id="PF14416"/>
    </source>
</evidence>
<reference evidence="10" key="1">
    <citation type="submission" date="2023-12" db="EMBL/GenBank/DDBJ databases">
        <title>Genome assembly of Anisodus tanguticus.</title>
        <authorList>
            <person name="Wang Y.-J."/>
        </authorList>
    </citation>
    <scope>NUCLEOTIDE SEQUENCE</scope>
    <source>
        <strain evidence="10">KB-2021</strain>
        <tissue evidence="10">Leaf</tissue>
    </source>
</reference>
<dbReference type="PANTHER" id="PTHR32285:SF184">
    <property type="entry name" value="PROTEIN TRICHOME BIREFRINGENCE-LIKE 19"/>
    <property type="match status" value="1"/>
</dbReference>
<keyword evidence="5 7" id="KW-1133">Transmembrane helix</keyword>
<evidence type="ECO:0000256" key="4">
    <source>
        <dbReference type="ARBA" id="ARBA00022968"/>
    </source>
</evidence>
<protein>
    <recommendedName>
        <fullName evidence="12">Trichome birefringence-like N-terminal domain-containing protein</fullName>
    </recommendedName>
</protein>
<dbReference type="InterPro" id="IPR029962">
    <property type="entry name" value="TBL"/>
</dbReference>
<evidence type="ECO:0000313" key="10">
    <source>
        <dbReference type="EMBL" id="KAK4360696.1"/>
    </source>
</evidence>
<name>A0AAE1S178_9SOLA</name>
<evidence type="ECO:0000256" key="6">
    <source>
        <dbReference type="ARBA" id="ARBA00023136"/>
    </source>
</evidence>